<gene>
    <name evidence="1" type="ORF">H8S18_07645</name>
</gene>
<evidence type="ECO:0000313" key="1">
    <source>
        <dbReference type="EMBL" id="MBC5648207.1"/>
    </source>
</evidence>
<name>A0ABR7EEJ8_9FIRM</name>
<keyword evidence="2" id="KW-1185">Reference proteome</keyword>
<accession>A0ABR7EEJ8</accession>
<dbReference type="EMBL" id="JACOON010000004">
    <property type="protein sequence ID" value="MBC5648207.1"/>
    <property type="molecule type" value="Genomic_DNA"/>
</dbReference>
<dbReference type="RefSeq" id="WP_186857722.1">
    <property type="nucleotide sequence ID" value="NZ_JACOON010000004.1"/>
</dbReference>
<organism evidence="1 2">
    <name type="scientific">Christensenella tenuis</name>
    <dbReference type="NCBI Taxonomy" id="2763033"/>
    <lineage>
        <taxon>Bacteria</taxon>
        <taxon>Bacillati</taxon>
        <taxon>Bacillota</taxon>
        <taxon>Clostridia</taxon>
        <taxon>Christensenellales</taxon>
        <taxon>Christensenellaceae</taxon>
        <taxon>Christensenella</taxon>
    </lineage>
</organism>
<comment type="caution">
    <text evidence="1">The sequence shown here is derived from an EMBL/GenBank/DDBJ whole genome shotgun (WGS) entry which is preliminary data.</text>
</comment>
<dbReference type="Proteomes" id="UP000606889">
    <property type="component" value="Unassembled WGS sequence"/>
</dbReference>
<proteinExistence type="predicted"/>
<reference evidence="1 2" key="1">
    <citation type="submission" date="2020-08" db="EMBL/GenBank/DDBJ databases">
        <title>Genome public.</title>
        <authorList>
            <person name="Liu C."/>
            <person name="Sun Q."/>
        </authorList>
    </citation>
    <scope>NUCLEOTIDE SEQUENCE [LARGE SCALE GENOMIC DNA]</scope>
    <source>
        <strain evidence="1 2">NSJ-35</strain>
    </source>
</reference>
<protein>
    <submittedName>
        <fullName evidence="1">Uncharacterized protein</fullName>
    </submittedName>
</protein>
<sequence>MSSKRVRMAKPILDEGAAAAGAGKVSTKLADGKGQIKFLDTSGAFRQQDS</sequence>
<evidence type="ECO:0000313" key="2">
    <source>
        <dbReference type="Proteomes" id="UP000606889"/>
    </source>
</evidence>